<dbReference type="OrthoDB" id="7795520at2"/>
<dbReference type="InterPro" id="IPR028992">
    <property type="entry name" value="Hedgehog/Intein_dom"/>
</dbReference>
<dbReference type="Gene3D" id="2.170.16.10">
    <property type="entry name" value="Hedgehog/Intein (Hint) domain"/>
    <property type="match status" value="1"/>
</dbReference>
<dbReference type="Proteomes" id="UP000309747">
    <property type="component" value="Unassembled WGS sequence"/>
</dbReference>
<dbReference type="RefSeq" id="WP_136887793.1">
    <property type="nucleotide sequence ID" value="NZ_SUNI01000056.1"/>
</dbReference>
<gene>
    <name evidence="3" type="ORF">FA743_19915</name>
</gene>
<evidence type="ECO:0000313" key="4">
    <source>
        <dbReference type="Proteomes" id="UP000309747"/>
    </source>
</evidence>
<feature type="domain" description="Hedgehog/Intein (Hint)" evidence="2">
    <location>
        <begin position="196"/>
        <end position="341"/>
    </location>
</feature>
<comment type="caution">
    <text evidence="3">The sequence shown here is derived from an EMBL/GenBank/DDBJ whole genome shotgun (WGS) entry which is preliminary data.</text>
</comment>
<dbReference type="EMBL" id="SUNI01000056">
    <property type="protein sequence ID" value="TJZ88707.1"/>
    <property type="molecule type" value="Genomic_DNA"/>
</dbReference>
<feature type="region of interest" description="Disordered" evidence="1">
    <location>
        <begin position="98"/>
        <end position="118"/>
    </location>
</feature>
<dbReference type="SUPFAM" id="SSF51294">
    <property type="entry name" value="Hedgehog/intein (Hint) domain"/>
    <property type="match status" value="1"/>
</dbReference>
<accession>A0A4U0R218</accession>
<dbReference type="AlphaFoldDB" id="A0A4U0R218"/>
<evidence type="ECO:0000313" key="3">
    <source>
        <dbReference type="EMBL" id="TJZ88707.1"/>
    </source>
</evidence>
<dbReference type="InterPro" id="IPR036844">
    <property type="entry name" value="Hint_dom_sf"/>
</dbReference>
<keyword evidence="4" id="KW-1185">Reference proteome</keyword>
<dbReference type="Pfam" id="PF13403">
    <property type="entry name" value="Hint_2"/>
    <property type="match status" value="1"/>
</dbReference>
<protein>
    <submittedName>
        <fullName evidence="3">Hint domain-containing protein</fullName>
    </submittedName>
</protein>
<sequence length="400" mass="43837">MPSIDIVRTDGIPHETVNGIRGDTTSRGADLEGSTVTATYADGSTETLTWRALDPYTFGGASGTDIEMSYGFEWHELTTTKILTSLQIDLQPGSSVFDTTLDNENNENDNSTTGSLDGYPFELDSEYEEDAGEITVTYSGIVNIAGDPAVGDLYTTMNVDFSKLPAGGLLGDLRWKSDIDTMREAGDLNPLPPSLPCLVRGTLITTDLGDVPVEDLKSGCRVLTQDNGFQELVLTMSRVIDTNGLRKNEKLYPIRITAGALGSGFPKRDLVVSRQHRMAVNSNIVKRMFGSETALVAAIRLTEMPGIYIDNTVESVEYFHLVFKQHEVVFAEGAPTESFLMSLETKNILSKAQREEFASLFPEVDEIGYLGTPAHTIPSGRLQKQLIQRHLKNEKNILSL</sequence>
<name>A0A4U0R218_9RHOB</name>
<evidence type="ECO:0000256" key="1">
    <source>
        <dbReference type="SAM" id="MobiDB-lite"/>
    </source>
</evidence>
<evidence type="ECO:0000259" key="2">
    <source>
        <dbReference type="Pfam" id="PF13403"/>
    </source>
</evidence>
<reference evidence="3 4" key="1">
    <citation type="submission" date="2019-04" db="EMBL/GenBank/DDBJ databases">
        <authorList>
            <person name="Li J."/>
        </authorList>
    </citation>
    <scope>NUCLEOTIDE SEQUENCE [LARGE SCALE GENOMIC DNA]</scope>
    <source>
        <strain evidence="3 4">KCTC 42687</strain>
    </source>
</reference>
<organism evidence="3 4">
    <name type="scientific">Paracoccus gahaiensis</name>
    <dbReference type="NCBI Taxonomy" id="1706839"/>
    <lineage>
        <taxon>Bacteria</taxon>
        <taxon>Pseudomonadati</taxon>
        <taxon>Pseudomonadota</taxon>
        <taxon>Alphaproteobacteria</taxon>
        <taxon>Rhodobacterales</taxon>
        <taxon>Paracoccaceae</taxon>
        <taxon>Paracoccus</taxon>
    </lineage>
</organism>
<proteinExistence type="predicted"/>